<sequence>MIEAVGQWRRQSVRRNCRVLGFRRQTYHHRRQGYRPEERDLELQDLLERTARRFVAWGFWMIFYFLRNQGYAFNHKRVYRVWTEAGLHLRLPPKRPRIRREYRELLPPDGINEGWAMDFLSDWVVGPQHQPVRIVNVMDEGSRKALWTPQAHTSISSRKLIEVLDNLMEVRGCPAYIRCDNGPEFVSHHLRQWAEDRAVELRYIQPGKPSQNGLIERLNKTLRVECLNQHWFASLEALNEQIQDWSVVYNYDRPHKNLGYQTPEAYEKANENFYFRTVAA</sequence>
<evidence type="ECO:0000313" key="3">
    <source>
        <dbReference type="Proteomes" id="UP000308528"/>
    </source>
</evidence>
<dbReference type="InterPro" id="IPR001584">
    <property type="entry name" value="Integrase_cat-core"/>
</dbReference>
<reference evidence="2 3" key="1">
    <citation type="submission" date="2019-04" db="EMBL/GenBank/DDBJ databases">
        <title>Lewinella litorea sp. nov., isolated from a marine sand.</title>
        <authorList>
            <person name="Yoon J.-H."/>
        </authorList>
    </citation>
    <scope>NUCLEOTIDE SEQUENCE [LARGE SCALE GENOMIC DNA]</scope>
    <source>
        <strain evidence="2 3">HSMS-39</strain>
    </source>
</reference>
<dbReference type="InterPro" id="IPR012337">
    <property type="entry name" value="RNaseH-like_sf"/>
</dbReference>
<name>A0A4S4N5J0_9BACT</name>
<evidence type="ECO:0000313" key="2">
    <source>
        <dbReference type="EMBL" id="THH34354.1"/>
    </source>
</evidence>
<dbReference type="Pfam" id="PF13683">
    <property type="entry name" value="rve_3"/>
    <property type="match status" value="1"/>
</dbReference>
<gene>
    <name evidence="2" type="ORF">E4021_17730</name>
</gene>
<dbReference type="RefSeq" id="WP_136460818.1">
    <property type="nucleotide sequence ID" value="NZ_SRSF01000020.1"/>
</dbReference>
<dbReference type="GO" id="GO:0015074">
    <property type="term" value="P:DNA integration"/>
    <property type="evidence" value="ECO:0007669"/>
    <property type="project" value="InterPro"/>
</dbReference>
<dbReference type="Gene3D" id="3.30.420.10">
    <property type="entry name" value="Ribonuclease H-like superfamily/Ribonuclease H"/>
    <property type="match status" value="1"/>
</dbReference>
<dbReference type="NCBIfam" id="NF033516">
    <property type="entry name" value="transpos_IS3"/>
    <property type="match status" value="1"/>
</dbReference>
<comment type="caution">
    <text evidence="2">The sequence shown here is derived from an EMBL/GenBank/DDBJ whole genome shotgun (WGS) entry which is preliminary data.</text>
</comment>
<dbReference type="InterPro" id="IPR036397">
    <property type="entry name" value="RNaseH_sf"/>
</dbReference>
<keyword evidence="3" id="KW-1185">Reference proteome</keyword>
<dbReference type="InterPro" id="IPR048020">
    <property type="entry name" value="Transpos_IS3"/>
</dbReference>
<dbReference type="AlphaFoldDB" id="A0A4S4N5J0"/>
<accession>A0A4S4N5J0</accession>
<dbReference type="GO" id="GO:0003676">
    <property type="term" value="F:nucleic acid binding"/>
    <property type="evidence" value="ECO:0007669"/>
    <property type="project" value="InterPro"/>
</dbReference>
<dbReference type="SUPFAM" id="SSF53098">
    <property type="entry name" value="Ribonuclease H-like"/>
    <property type="match status" value="1"/>
</dbReference>
<dbReference type="Proteomes" id="UP000308528">
    <property type="component" value="Unassembled WGS sequence"/>
</dbReference>
<proteinExistence type="predicted"/>
<dbReference type="PANTHER" id="PTHR47515">
    <property type="entry name" value="LOW CALCIUM RESPONSE LOCUS PROTEIN T"/>
    <property type="match status" value="1"/>
</dbReference>
<dbReference type="OrthoDB" id="930609at2"/>
<feature type="domain" description="Integrase catalytic" evidence="1">
    <location>
        <begin position="103"/>
        <end position="270"/>
    </location>
</feature>
<dbReference type="EMBL" id="SRSF01000020">
    <property type="protein sequence ID" value="THH34354.1"/>
    <property type="molecule type" value="Genomic_DNA"/>
</dbReference>
<organism evidence="2 3">
    <name type="scientific">Neolewinella litorea</name>
    <dbReference type="NCBI Taxonomy" id="2562452"/>
    <lineage>
        <taxon>Bacteria</taxon>
        <taxon>Pseudomonadati</taxon>
        <taxon>Bacteroidota</taxon>
        <taxon>Saprospiria</taxon>
        <taxon>Saprospirales</taxon>
        <taxon>Lewinellaceae</taxon>
        <taxon>Neolewinella</taxon>
    </lineage>
</organism>
<dbReference type="PROSITE" id="PS50994">
    <property type="entry name" value="INTEGRASE"/>
    <property type="match status" value="1"/>
</dbReference>
<evidence type="ECO:0000259" key="1">
    <source>
        <dbReference type="PROSITE" id="PS50994"/>
    </source>
</evidence>
<protein>
    <submittedName>
        <fullName evidence="2">IS3 family transposase</fullName>
    </submittedName>
</protein>
<dbReference type="PANTHER" id="PTHR47515:SF2">
    <property type="entry name" value="INTEGRASE CORE DOMAIN PROTEIN"/>
    <property type="match status" value="1"/>
</dbReference>